<keyword evidence="1" id="KW-0812">Transmembrane</keyword>
<proteinExistence type="predicted"/>
<keyword evidence="1" id="KW-1133">Transmembrane helix</keyword>
<gene>
    <name evidence="2" type="ORF">PENTCL1PPCAC_13143</name>
</gene>
<sequence length="89" mass="10450">MQMLLLSVHLKDLILERLQFVLFSDQEFSMNRDVISGEQEVLNSVLDDLDVELIRHRQIDCRILDCLLLLLLSTILSLWWAPLRLRTSS</sequence>
<evidence type="ECO:0000313" key="2">
    <source>
        <dbReference type="EMBL" id="GMS90968.1"/>
    </source>
</evidence>
<protein>
    <submittedName>
        <fullName evidence="2">Uncharacterized protein</fullName>
    </submittedName>
</protein>
<feature type="transmembrane region" description="Helical" evidence="1">
    <location>
        <begin position="63"/>
        <end position="81"/>
    </location>
</feature>
<organism evidence="2 3">
    <name type="scientific">Pristionchus entomophagus</name>
    <dbReference type="NCBI Taxonomy" id="358040"/>
    <lineage>
        <taxon>Eukaryota</taxon>
        <taxon>Metazoa</taxon>
        <taxon>Ecdysozoa</taxon>
        <taxon>Nematoda</taxon>
        <taxon>Chromadorea</taxon>
        <taxon>Rhabditida</taxon>
        <taxon>Rhabditina</taxon>
        <taxon>Diplogasteromorpha</taxon>
        <taxon>Diplogasteroidea</taxon>
        <taxon>Neodiplogasteridae</taxon>
        <taxon>Pristionchus</taxon>
    </lineage>
</organism>
<name>A0AAV5TA50_9BILA</name>
<accession>A0AAV5TA50</accession>
<dbReference type="Proteomes" id="UP001432027">
    <property type="component" value="Unassembled WGS sequence"/>
</dbReference>
<keyword evidence="3" id="KW-1185">Reference proteome</keyword>
<dbReference type="EMBL" id="BTSX01000003">
    <property type="protein sequence ID" value="GMS90968.1"/>
    <property type="molecule type" value="Genomic_DNA"/>
</dbReference>
<keyword evidence="1" id="KW-0472">Membrane</keyword>
<reference evidence="2" key="1">
    <citation type="submission" date="2023-10" db="EMBL/GenBank/DDBJ databases">
        <title>Genome assembly of Pristionchus species.</title>
        <authorList>
            <person name="Yoshida K."/>
            <person name="Sommer R.J."/>
        </authorList>
    </citation>
    <scope>NUCLEOTIDE SEQUENCE</scope>
    <source>
        <strain evidence="2">RS0144</strain>
    </source>
</reference>
<comment type="caution">
    <text evidence="2">The sequence shown here is derived from an EMBL/GenBank/DDBJ whole genome shotgun (WGS) entry which is preliminary data.</text>
</comment>
<dbReference type="AlphaFoldDB" id="A0AAV5TA50"/>
<evidence type="ECO:0000313" key="3">
    <source>
        <dbReference type="Proteomes" id="UP001432027"/>
    </source>
</evidence>
<evidence type="ECO:0000256" key="1">
    <source>
        <dbReference type="SAM" id="Phobius"/>
    </source>
</evidence>